<dbReference type="Pfam" id="PF08240">
    <property type="entry name" value="ADH_N"/>
    <property type="match status" value="1"/>
</dbReference>
<feature type="domain" description="Enoyl reductase (ER)" evidence="7">
    <location>
        <begin position="22"/>
        <end position="368"/>
    </location>
</feature>
<reference evidence="8 9" key="1">
    <citation type="submission" date="2014-09" db="EMBL/GenBank/DDBJ databases">
        <title>Genome sequence of Sinomonas sp. MUSC 117.</title>
        <authorList>
            <person name="Lee L.-H."/>
        </authorList>
    </citation>
    <scope>NUCLEOTIDE SEQUENCE [LARGE SCALE GENOMIC DNA]</scope>
    <source>
        <strain evidence="8 9">MUSC 117</strain>
    </source>
</reference>
<organism evidence="8 9">
    <name type="scientific">Sinomonas humi</name>
    <dbReference type="NCBI Taxonomy" id="1338436"/>
    <lineage>
        <taxon>Bacteria</taxon>
        <taxon>Bacillati</taxon>
        <taxon>Actinomycetota</taxon>
        <taxon>Actinomycetes</taxon>
        <taxon>Micrococcales</taxon>
        <taxon>Micrococcaceae</taxon>
        <taxon>Sinomonas</taxon>
    </lineage>
</organism>
<dbReference type="PANTHER" id="PTHR43350">
    <property type="entry name" value="NAD-DEPENDENT ALCOHOL DEHYDROGENASE"/>
    <property type="match status" value="1"/>
</dbReference>
<dbReference type="InterPro" id="IPR013149">
    <property type="entry name" value="ADH-like_C"/>
</dbReference>
<dbReference type="Gene3D" id="3.40.50.720">
    <property type="entry name" value="NAD(P)-binding Rossmann-like Domain"/>
    <property type="match status" value="1"/>
</dbReference>
<keyword evidence="5" id="KW-0560">Oxidoreductase</keyword>
<evidence type="ECO:0000256" key="3">
    <source>
        <dbReference type="ARBA" id="ARBA00022723"/>
    </source>
</evidence>
<dbReference type="InterPro" id="IPR020843">
    <property type="entry name" value="ER"/>
</dbReference>
<dbReference type="SUPFAM" id="SSF50129">
    <property type="entry name" value="GroES-like"/>
    <property type="match status" value="2"/>
</dbReference>
<proteinExistence type="inferred from homology"/>
<dbReference type="InterPro" id="IPR011032">
    <property type="entry name" value="GroES-like_sf"/>
</dbReference>
<dbReference type="AlphaFoldDB" id="A0A0B2AH01"/>
<dbReference type="Gene3D" id="3.90.180.10">
    <property type="entry name" value="Medium-chain alcohol dehydrogenases, catalytic domain"/>
    <property type="match status" value="1"/>
</dbReference>
<protein>
    <submittedName>
        <fullName evidence="8">Alcohol dehydrogenase</fullName>
    </submittedName>
</protein>
<dbReference type="PANTHER" id="PTHR43350:SF21">
    <property type="entry name" value="S-NITROSOMYCOTHIOL REDUCTASE MSCR"/>
    <property type="match status" value="1"/>
</dbReference>
<comment type="caution">
    <text evidence="8">The sequence shown here is derived from an EMBL/GenBank/DDBJ whole genome shotgun (WGS) entry which is preliminary data.</text>
</comment>
<evidence type="ECO:0000313" key="8">
    <source>
        <dbReference type="EMBL" id="KHL01018.1"/>
    </source>
</evidence>
<dbReference type="PROSITE" id="PS00059">
    <property type="entry name" value="ADH_ZINC"/>
    <property type="match status" value="1"/>
</dbReference>
<gene>
    <name evidence="8" type="ORF">LK10_17815</name>
</gene>
<dbReference type="EMBL" id="JTDL01000145">
    <property type="protein sequence ID" value="KHL01018.1"/>
    <property type="molecule type" value="Genomic_DNA"/>
</dbReference>
<evidence type="ECO:0000256" key="4">
    <source>
        <dbReference type="ARBA" id="ARBA00022833"/>
    </source>
</evidence>
<evidence type="ECO:0000259" key="7">
    <source>
        <dbReference type="SMART" id="SM00829"/>
    </source>
</evidence>
<keyword evidence="9" id="KW-1185">Reference proteome</keyword>
<evidence type="ECO:0000256" key="1">
    <source>
        <dbReference type="ARBA" id="ARBA00001947"/>
    </source>
</evidence>
<dbReference type="Proteomes" id="UP000030982">
    <property type="component" value="Unassembled WGS sequence"/>
</dbReference>
<evidence type="ECO:0000256" key="5">
    <source>
        <dbReference type="ARBA" id="ARBA00023002"/>
    </source>
</evidence>
<dbReference type="Pfam" id="PF00107">
    <property type="entry name" value="ADH_zinc_N"/>
    <property type="match status" value="1"/>
</dbReference>
<accession>A0A0B2AH01</accession>
<dbReference type="InterPro" id="IPR013154">
    <property type="entry name" value="ADH-like_N"/>
</dbReference>
<dbReference type="SMART" id="SM00829">
    <property type="entry name" value="PKS_ER"/>
    <property type="match status" value="1"/>
</dbReference>
<dbReference type="GO" id="GO:0016491">
    <property type="term" value="F:oxidoreductase activity"/>
    <property type="evidence" value="ECO:0007669"/>
    <property type="project" value="UniProtKB-KW"/>
</dbReference>
<comment type="cofactor">
    <cofactor evidence="1 6">
        <name>Zn(2+)</name>
        <dbReference type="ChEBI" id="CHEBI:29105"/>
    </cofactor>
</comment>
<comment type="similarity">
    <text evidence="2 6">Belongs to the zinc-containing alcohol dehydrogenase family.</text>
</comment>
<dbReference type="InterPro" id="IPR036291">
    <property type="entry name" value="NAD(P)-bd_dom_sf"/>
</dbReference>
<evidence type="ECO:0000256" key="6">
    <source>
        <dbReference type="RuleBase" id="RU361277"/>
    </source>
</evidence>
<name>A0A0B2AH01_9MICC</name>
<sequence length="376" mass="38567">MSISRTIRGAVLNAMGAEAPYAESRPITIDELELAGPGPGELLVRIEAAGLCHSDLSVVNGSRPRPLPMLLGHEAAGIVEEVGPGVESVRVGQRVVMTFLPRCGECAACRTEGRLPCSAGSASNGAGTLLTGTRHLTRGGEPVAHHLGVSGFATYSVVDERSVVPVGDDVPPTLAALLGCAVLTGGGALLNAGRITAETSVAVVGLGGVGMAGLLTAIATGCRVVAVDAQESKLTTAREWGASEAWTPEEAVERGVEADVVLEAVGHPRAFETAFRLLGLGGTLVTIGLPAPGATATIEPLQLTSRAQMIVGSYLGSAVPKRDIPVFEGLWREGRLPLERLVSREIGLEEINEGMDALASGQVIRQVVTFDGGGLG</sequence>
<dbReference type="OrthoDB" id="334894at2"/>
<evidence type="ECO:0000256" key="2">
    <source>
        <dbReference type="ARBA" id="ARBA00008072"/>
    </source>
</evidence>
<dbReference type="InterPro" id="IPR002328">
    <property type="entry name" value="ADH_Zn_CS"/>
</dbReference>
<keyword evidence="4 6" id="KW-0862">Zinc</keyword>
<dbReference type="GO" id="GO:0008270">
    <property type="term" value="F:zinc ion binding"/>
    <property type="evidence" value="ECO:0007669"/>
    <property type="project" value="InterPro"/>
</dbReference>
<dbReference type="STRING" id="1338436.LK10_17815"/>
<evidence type="ECO:0000313" key="9">
    <source>
        <dbReference type="Proteomes" id="UP000030982"/>
    </source>
</evidence>
<keyword evidence="3 6" id="KW-0479">Metal-binding</keyword>
<dbReference type="SUPFAM" id="SSF51735">
    <property type="entry name" value="NAD(P)-binding Rossmann-fold domains"/>
    <property type="match status" value="1"/>
</dbReference>
<dbReference type="RefSeq" id="WP_043126628.1">
    <property type="nucleotide sequence ID" value="NZ_JTDL01000145.1"/>
</dbReference>